<comment type="caution">
    <text evidence="2">The sequence shown here is derived from an EMBL/GenBank/DDBJ whole genome shotgun (WGS) entry which is preliminary data.</text>
</comment>
<protein>
    <submittedName>
        <fullName evidence="2">Uncharacterized protein</fullName>
    </submittedName>
</protein>
<evidence type="ECO:0000313" key="2">
    <source>
        <dbReference type="EMBL" id="KAF4115496.1"/>
    </source>
</evidence>
<feature type="region of interest" description="Disordered" evidence="1">
    <location>
        <begin position="1"/>
        <end position="46"/>
    </location>
</feature>
<feature type="compositionally biased region" description="Basic and acidic residues" evidence="1">
    <location>
        <begin position="34"/>
        <end position="43"/>
    </location>
</feature>
<dbReference type="EMBL" id="JAAMOB010000003">
    <property type="protein sequence ID" value="KAF4115496.1"/>
    <property type="molecule type" value="Genomic_DNA"/>
</dbReference>
<keyword evidence="3" id="KW-1185">Reference proteome</keyword>
<dbReference type="Proteomes" id="UP000579812">
    <property type="component" value="Unassembled WGS sequence"/>
</dbReference>
<evidence type="ECO:0000256" key="1">
    <source>
        <dbReference type="SAM" id="MobiDB-lite"/>
    </source>
</evidence>
<evidence type="ECO:0000313" key="3">
    <source>
        <dbReference type="Proteomes" id="UP000579812"/>
    </source>
</evidence>
<accession>A0A7J6D867</accession>
<dbReference type="AlphaFoldDB" id="A0A7J6D867"/>
<organism evidence="2 3">
    <name type="scientific">Onychostoma macrolepis</name>
    <dbReference type="NCBI Taxonomy" id="369639"/>
    <lineage>
        <taxon>Eukaryota</taxon>
        <taxon>Metazoa</taxon>
        <taxon>Chordata</taxon>
        <taxon>Craniata</taxon>
        <taxon>Vertebrata</taxon>
        <taxon>Euteleostomi</taxon>
        <taxon>Actinopterygii</taxon>
        <taxon>Neopterygii</taxon>
        <taxon>Teleostei</taxon>
        <taxon>Ostariophysi</taxon>
        <taxon>Cypriniformes</taxon>
        <taxon>Cyprinidae</taxon>
        <taxon>Acrossocheilinae</taxon>
        <taxon>Onychostoma</taxon>
    </lineage>
</organism>
<reference evidence="2 3" key="1">
    <citation type="submission" date="2020-04" db="EMBL/GenBank/DDBJ databases">
        <title>Chromosome-level genome assembly of a cyprinid fish Onychostoma macrolepis by integration of Nanopore Sequencing, Bionano and Hi-C technology.</title>
        <authorList>
            <person name="Wang D."/>
        </authorList>
    </citation>
    <scope>NUCLEOTIDE SEQUENCE [LARGE SCALE GENOMIC DNA]</scope>
    <source>
        <strain evidence="2">SWU-2019</strain>
        <tissue evidence="2">Muscle</tissue>
    </source>
</reference>
<proteinExistence type="predicted"/>
<gene>
    <name evidence="2" type="ORF">G5714_002985</name>
</gene>
<sequence length="76" mass="8584">MAEAKGAHRNLSAQTEEGVDEESFTLDTNSKNFQRGDDGREDLTTSCGSVLKPFYVYDINYPKPFAPIREFLQHSL</sequence>
<name>A0A7J6D867_9TELE</name>